<dbReference type="PROSITE" id="PS51468">
    <property type="entry name" value="VIT"/>
    <property type="match status" value="1"/>
</dbReference>
<dbReference type="InterPro" id="IPR050934">
    <property type="entry name" value="ITIH"/>
</dbReference>
<feature type="domain" description="VIT" evidence="2">
    <location>
        <begin position="11"/>
        <end position="76"/>
    </location>
</feature>
<keyword evidence="4" id="KW-1185">Reference proteome</keyword>
<sequence>MERAVVQLSLFGLLLALAAAQPTKQTTYSFHIDSTVTSRNASTVITSSVANQMNESKEIEFHVQIPKNAFISKFRM</sequence>
<organism evidence="3 4">
    <name type="scientific">Characodon lateralis</name>
    <dbReference type="NCBI Taxonomy" id="208331"/>
    <lineage>
        <taxon>Eukaryota</taxon>
        <taxon>Metazoa</taxon>
        <taxon>Chordata</taxon>
        <taxon>Craniata</taxon>
        <taxon>Vertebrata</taxon>
        <taxon>Euteleostomi</taxon>
        <taxon>Actinopterygii</taxon>
        <taxon>Neopterygii</taxon>
        <taxon>Teleostei</taxon>
        <taxon>Neoteleostei</taxon>
        <taxon>Acanthomorphata</taxon>
        <taxon>Ovalentaria</taxon>
        <taxon>Atherinomorphae</taxon>
        <taxon>Cyprinodontiformes</taxon>
        <taxon>Goodeidae</taxon>
        <taxon>Characodon</taxon>
    </lineage>
</organism>
<feature type="signal peptide" evidence="1">
    <location>
        <begin position="1"/>
        <end position="20"/>
    </location>
</feature>
<evidence type="ECO:0000256" key="1">
    <source>
        <dbReference type="SAM" id="SignalP"/>
    </source>
</evidence>
<gene>
    <name evidence="3" type="ORF">CHARACLAT_017774</name>
</gene>
<dbReference type="InterPro" id="IPR013694">
    <property type="entry name" value="VIT"/>
</dbReference>
<feature type="chain" id="PRO_5047023964" description="VIT domain-containing protein" evidence="1">
    <location>
        <begin position="21"/>
        <end position="76"/>
    </location>
</feature>
<dbReference type="Proteomes" id="UP001352852">
    <property type="component" value="Unassembled WGS sequence"/>
</dbReference>
<evidence type="ECO:0000313" key="4">
    <source>
        <dbReference type="Proteomes" id="UP001352852"/>
    </source>
</evidence>
<dbReference type="PANTHER" id="PTHR10338">
    <property type="entry name" value="INTER-ALPHA-TRYPSIN INHIBITOR HEAVY CHAIN FAMILY MEMBER"/>
    <property type="match status" value="1"/>
</dbReference>
<evidence type="ECO:0000259" key="2">
    <source>
        <dbReference type="PROSITE" id="PS51468"/>
    </source>
</evidence>
<name>A0ABU7DHJ6_9TELE</name>
<dbReference type="PANTHER" id="PTHR10338:SF119">
    <property type="entry name" value="INTER-ALPHA-TRYPSIN INHIBITOR HEAVY CHAIN H4"/>
    <property type="match status" value="1"/>
</dbReference>
<keyword evidence="1" id="KW-0732">Signal</keyword>
<reference evidence="3 4" key="1">
    <citation type="submission" date="2021-06" db="EMBL/GenBank/DDBJ databases">
        <authorList>
            <person name="Palmer J.M."/>
        </authorList>
    </citation>
    <scope>NUCLEOTIDE SEQUENCE [LARGE SCALE GENOMIC DNA]</scope>
    <source>
        <strain evidence="3 4">CL_MEX2019</strain>
        <tissue evidence="3">Muscle</tissue>
    </source>
</reference>
<dbReference type="Pfam" id="PF08487">
    <property type="entry name" value="VIT"/>
    <property type="match status" value="1"/>
</dbReference>
<accession>A0ABU7DHJ6</accession>
<evidence type="ECO:0000313" key="3">
    <source>
        <dbReference type="EMBL" id="MED6274566.1"/>
    </source>
</evidence>
<dbReference type="EMBL" id="JAHUTJ010026107">
    <property type="protein sequence ID" value="MED6274566.1"/>
    <property type="molecule type" value="Genomic_DNA"/>
</dbReference>
<comment type="caution">
    <text evidence="3">The sequence shown here is derived from an EMBL/GenBank/DDBJ whole genome shotgun (WGS) entry which is preliminary data.</text>
</comment>
<proteinExistence type="predicted"/>
<protein>
    <recommendedName>
        <fullName evidence="2">VIT domain-containing protein</fullName>
    </recommendedName>
</protein>